<organism evidence="1 2">
    <name type="scientific">Henriciella mobilis</name>
    <dbReference type="NCBI Taxonomy" id="2305467"/>
    <lineage>
        <taxon>Bacteria</taxon>
        <taxon>Pseudomonadati</taxon>
        <taxon>Pseudomonadota</taxon>
        <taxon>Alphaproteobacteria</taxon>
        <taxon>Hyphomonadales</taxon>
        <taxon>Hyphomonadaceae</taxon>
        <taxon>Henriciella</taxon>
    </lineage>
</organism>
<gene>
    <name evidence="1" type="ORF">D1223_03825</name>
</gene>
<evidence type="ECO:0000313" key="1">
    <source>
        <dbReference type="EMBL" id="RIJ32983.1"/>
    </source>
</evidence>
<keyword evidence="2" id="KW-1185">Reference proteome</keyword>
<proteinExistence type="predicted"/>
<dbReference type="Proteomes" id="UP000266385">
    <property type="component" value="Unassembled WGS sequence"/>
</dbReference>
<dbReference type="AlphaFoldDB" id="A0A399RRL7"/>
<reference evidence="1 2" key="1">
    <citation type="submission" date="2018-08" db="EMBL/GenBank/DDBJ databases">
        <title>Henriciella mobilis sp. nov., isolated from seawater.</title>
        <authorList>
            <person name="Cheng H."/>
            <person name="Wu Y.-H."/>
            <person name="Xu X.-W."/>
            <person name="Guo L.-L."/>
        </authorList>
    </citation>
    <scope>NUCLEOTIDE SEQUENCE [LARGE SCALE GENOMIC DNA]</scope>
    <source>
        <strain evidence="1 2">JN25</strain>
    </source>
</reference>
<protein>
    <submittedName>
        <fullName evidence="1">Uncharacterized protein</fullName>
    </submittedName>
</protein>
<name>A0A399RRL7_9PROT</name>
<evidence type="ECO:0000313" key="2">
    <source>
        <dbReference type="Proteomes" id="UP000266385"/>
    </source>
</evidence>
<accession>A0A399RRL7</accession>
<dbReference type="EMBL" id="QWFX01000005">
    <property type="protein sequence ID" value="RIJ32983.1"/>
    <property type="molecule type" value="Genomic_DNA"/>
</dbReference>
<comment type="caution">
    <text evidence="1">The sequence shown here is derived from an EMBL/GenBank/DDBJ whole genome shotgun (WGS) entry which is preliminary data.</text>
</comment>
<sequence>MIRRGLSLVVFVALLTPLTVSAEREWPKYGVMSLEDFQAYFRPGNYLAFMDELQITRRDTLISVDWYEEEDGTHFSSTWSVLGVAENLLRDGDAPFAKTKGLPSEMTMVWQPSSRSFGFEISADEFDDEPDLSRVWLSLNDDPAISPNDVEYGSSEDYFDEAYEQTDGACCLSDDEYREVSIGAFRFNCSFVAHKTWEVMCIDRHVATGYTWRTFYARLDDSIG</sequence>
<dbReference type="RefSeq" id="WP_119375063.1">
    <property type="nucleotide sequence ID" value="NZ_QWFX01000005.1"/>
</dbReference>